<gene>
    <name evidence="2" type="ORF">FB472_2686</name>
</gene>
<dbReference type="Gene3D" id="3.40.50.970">
    <property type="match status" value="1"/>
</dbReference>
<reference evidence="2 3" key="1">
    <citation type="submission" date="2019-06" db="EMBL/GenBank/DDBJ databases">
        <title>Sequencing the genomes of 1000 actinobacteria strains.</title>
        <authorList>
            <person name="Klenk H.-P."/>
        </authorList>
    </citation>
    <scope>NUCLEOTIDE SEQUENCE [LARGE SCALE GENOMIC DNA]</scope>
    <source>
        <strain evidence="2 3">DSM 21947</strain>
    </source>
</reference>
<comment type="caution">
    <text evidence="2">The sequence shown here is derived from an EMBL/GenBank/DDBJ whole genome shotgun (WGS) entry which is preliminary data.</text>
</comment>
<protein>
    <submittedName>
        <fullName evidence="2">Uncharacterized protein</fullName>
    </submittedName>
</protein>
<organism evidence="2 3">
    <name type="scientific">Rhodoglobus vestalii</name>
    <dbReference type="NCBI Taxonomy" id="193384"/>
    <lineage>
        <taxon>Bacteria</taxon>
        <taxon>Bacillati</taxon>
        <taxon>Actinomycetota</taxon>
        <taxon>Actinomycetes</taxon>
        <taxon>Micrococcales</taxon>
        <taxon>Microbacteriaceae</taxon>
        <taxon>Rhodoglobus</taxon>
    </lineage>
</organism>
<dbReference type="InterPro" id="IPR029061">
    <property type="entry name" value="THDP-binding"/>
</dbReference>
<dbReference type="GO" id="GO:0000287">
    <property type="term" value="F:magnesium ion binding"/>
    <property type="evidence" value="ECO:0007669"/>
    <property type="project" value="UniProtKB-ARBA"/>
</dbReference>
<keyword evidence="3" id="KW-1185">Reference proteome</keyword>
<evidence type="ECO:0000313" key="2">
    <source>
        <dbReference type="EMBL" id="TQO21019.1"/>
    </source>
</evidence>
<evidence type="ECO:0000313" key="3">
    <source>
        <dbReference type="Proteomes" id="UP000316560"/>
    </source>
</evidence>
<name>A0A8H2K9C0_9MICO</name>
<sequence length="163" mass="17678">MGATPHPDRYDLAPEGGAHQSITTPSIGLEQPVCIAWEPAFAEDFEWCMLETMGQMGRPGGESAHFRISPRPIDQRLAPLPEVMAFAERLARRGVSAGVVCFPSPDLVFRSLNHRYDVAGSPRSSSAEVAFPAHARTPVVTVLDGHQHTLAFLAATDLIGFCR</sequence>
<accession>A0A8H2K9C0</accession>
<feature type="compositionally biased region" description="Basic and acidic residues" evidence="1">
    <location>
        <begin position="1"/>
        <end position="12"/>
    </location>
</feature>
<dbReference type="EMBL" id="VFRA01000001">
    <property type="protein sequence ID" value="TQO21019.1"/>
    <property type="molecule type" value="Genomic_DNA"/>
</dbReference>
<proteinExistence type="predicted"/>
<feature type="region of interest" description="Disordered" evidence="1">
    <location>
        <begin position="1"/>
        <end position="24"/>
    </location>
</feature>
<evidence type="ECO:0000256" key="1">
    <source>
        <dbReference type="SAM" id="MobiDB-lite"/>
    </source>
</evidence>
<dbReference type="AlphaFoldDB" id="A0A8H2K9C0"/>
<dbReference type="SUPFAM" id="SSF52518">
    <property type="entry name" value="Thiamin diphosphate-binding fold (THDP-binding)"/>
    <property type="match status" value="1"/>
</dbReference>
<dbReference type="Proteomes" id="UP000316560">
    <property type="component" value="Unassembled WGS sequence"/>
</dbReference>